<dbReference type="STRING" id="913024.SAMN05421741_10790"/>
<gene>
    <name evidence="1" type="ORF">SAMN05421741_10790</name>
</gene>
<accession>A0A1I5A425</accession>
<reference evidence="2" key="1">
    <citation type="submission" date="2016-10" db="EMBL/GenBank/DDBJ databases">
        <authorList>
            <person name="Varghese N."/>
            <person name="Submissions S."/>
        </authorList>
    </citation>
    <scope>NUCLEOTIDE SEQUENCE [LARGE SCALE GENOMIC DNA]</scope>
    <source>
        <strain evidence="2">DS-12</strain>
    </source>
</reference>
<evidence type="ECO:0000313" key="1">
    <source>
        <dbReference type="EMBL" id="SFN57143.1"/>
    </source>
</evidence>
<dbReference type="AlphaFoldDB" id="A0A1I5A425"/>
<dbReference type="EMBL" id="FOVI01000007">
    <property type="protein sequence ID" value="SFN57143.1"/>
    <property type="molecule type" value="Genomic_DNA"/>
</dbReference>
<dbReference type="Proteomes" id="UP000199036">
    <property type="component" value="Unassembled WGS sequence"/>
</dbReference>
<keyword evidence="2" id="KW-1185">Reference proteome</keyword>
<organism evidence="1 2">
    <name type="scientific">Paenimyroides ummariense</name>
    <dbReference type="NCBI Taxonomy" id="913024"/>
    <lineage>
        <taxon>Bacteria</taxon>
        <taxon>Pseudomonadati</taxon>
        <taxon>Bacteroidota</taxon>
        <taxon>Flavobacteriia</taxon>
        <taxon>Flavobacteriales</taxon>
        <taxon>Flavobacteriaceae</taxon>
        <taxon>Paenimyroides</taxon>
    </lineage>
</organism>
<proteinExistence type="predicted"/>
<protein>
    <submittedName>
        <fullName evidence="1">Uncharacterized protein</fullName>
    </submittedName>
</protein>
<dbReference type="RefSeq" id="WP_091521370.1">
    <property type="nucleotide sequence ID" value="NZ_FOVI01000007.1"/>
</dbReference>
<evidence type="ECO:0000313" key="2">
    <source>
        <dbReference type="Proteomes" id="UP000199036"/>
    </source>
</evidence>
<name>A0A1I5A425_9FLAO</name>
<sequence length="113" mass="13424">MIGILITTLIYLKKRDLKKLFNDKEQEYLYQQAINNGEKRFLKFNDNVSIIRTFPETGIYFTISSIIYSSDGQYAFLYVGVFQDLDYFGKTFLIFKKDSKGWDQIYIEKDIIL</sequence>